<sequence>MPTIAATNLTLASAAPAAPAAPPAAPPAPPFPPAPPAPRKWKWQCHRCGRFWPLSSGRRCLSTRCGHERCTRLEAKLKVRSCGTQFDTAGWRAHARWREQVDEQRAARGENVFPGPPQGDPNAEDLAEIIASSPRWAAKMIGGTYSCDHDCARVGDCHSKADEVRIFLARVQGNNFVTDRRLTKLFASYARKPLPENPPRIRKSFSLMEKQIIGYHEHKPSRLNPAWKPADYHL</sequence>
<accession>A0A2T4B2Z6</accession>
<feature type="region of interest" description="Disordered" evidence="1">
    <location>
        <begin position="17"/>
        <end position="39"/>
    </location>
</feature>
<dbReference type="Proteomes" id="UP000241546">
    <property type="component" value="Unassembled WGS sequence"/>
</dbReference>
<evidence type="ECO:0000256" key="1">
    <source>
        <dbReference type="SAM" id="MobiDB-lite"/>
    </source>
</evidence>
<feature type="compositionally biased region" description="Pro residues" evidence="1">
    <location>
        <begin position="19"/>
        <end position="38"/>
    </location>
</feature>
<proteinExistence type="predicted"/>
<gene>
    <name evidence="2" type="ORF">BBK36DRAFT_1143417</name>
</gene>
<dbReference type="GeneID" id="36601709"/>
<keyword evidence="3" id="KW-1185">Reference proteome</keyword>
<evidence type="ECO:0000313" key="3">
    <source>
        <dbReference type="Proteomes" id="UP000241546"/>
    </source>
</evidence>
<evidence type="ECO:0000313" key="2">
    <source>
        <dbReference type="EMBL" id="PTB63702.1"/>
    </source>
</evidence>
<dbReference type="EMBL" id="KZ680218">
    <property type="protein sequence ID" value="PTB63702.1"/>
    <property type="molecule type" value="Genomic_DNA"/>
</dbReference>
<dbReference type="RefSeq" id="XP_024747022.1">
    <property type="nucleotide sequence ID" value="XM_024893591.1"/>
</dbReference>
<protein>
    <submittedName>
        <fullName evidence="2">Uncharacterized protein</fullName>
    </submittedName>
</protein>
<reference evidence="3" key="1">
    <citation type="submission" date="2016-07" db="EMBL/GenBank/DDBJ databases">
        <title>Multiple horizontal gene transfer events from other fungi enriched the ability of initially mycotrophic Trichoderma (Ascomycota) to feed on dead plant biomass.</title>
        <authorList>
            <consortium name="DOE Joint Genome Institute"/>
            <person name="Atanasova L."/>
            <person name="Chenthamara K."/>
            <person name="Zhang J."/>
            <person name="Grujic M."/>
            <person name="Henrissat B."/>
            <person name="Kuo A."/>
            <person name="Aerts A."/>
            <person name="Salamov A."/>
            <person name="Lipzen A."/>
            <person name="Labutti K."/>
            <person name="Barry K."/>
            <person name="Miao Y."/>
            <person name="Rahimi M.J."/>
            <person name="Shen Q."/>
            <person name="Grigoriev I.V."/>
            <person name="Kubicek C.P."/>
            <person name="Druzhinina I.S."/>
        </authorList>
    </citation>
    <scope>NUCLEOTIDE SEQUENCE [LARGE SCALE GENOMIC DNA]</scope>
    <source>
        <strain evidence="3">TUCIM 6016</strain>
    </source>
</reference>
<name>A0A2T4B2Z6_9HYPO</name>
<organism evidence="2 3">
    <name type="scientific">Trichoderma citrinoviride</name>
    <dbReference type="NCBI Taxonomy" id="58853"/>
    <lineage>
        <taxon>Eukaryota</taxon>
        <taxon>Fungi</taxon>
        <taxon>Dikarya</taxon>
        <taxon>Ascomycota</taxon>
        <taxon>Pezizomycotina</taxon>
        <taxon>Sordariomycetes</taxon>
        <taxon>Hypocreomycetidae</taxon>
        <taxon>Hypocreales</taxon>
        <taxon>Hypocreaceae</taxon>
        <taxon>Trichoderma</taxon>
    </lineage>
</organism>
<dbReference type="AlphaFoldDB" id="A0A2T4B2Z6"/>